<evidence type="ECO:0000256" key="5">
    <source>
        <dbReference type="ARBA" id="ARBA00022833"/>
    </source>
</evidence>
<dbReference type="InterPro" id="IPR051013">
    <property type="entry name" value="MBL_superfamily_lactonases"/>
</dbReference>
<proteinExistence type="inferred from homology"/>
<keyword evidence="3" id="KW-0479">Metal-binding</keyword>
<dbReference type="Gene3D" id="3.60.15.10">
    <property type="entry name" value="Ribonuclease Z/Hydroxyacylglutathione hydrolase-like"/>
    <property type="match status" value="1"/>
</dbReference>
<dbReference type="InterPro" id="IPR036866">
    <property type="entry name" value="RibonucZ/Hydroxyglut_hydro"/>
</dbReference>
<evidence type="ECO:0000256" key="4">
    <source>
        <dbReference type="ARBA" id="ARBA00022801"/>
    </source>
</evidence>
<evidence type="ECO:0000256" key="1">
    <source>
        <dbReference type="ARBA" id="ARBA00001947"/>
    </source>
</evidence>
<dbReference type="Proteomes" id="UP001596157">
    <property type="component" value="Unassembled WGS sequence"/>
</dbReference>
<feature type="domain" description="Metallo-beta-lactamase" evidence="6">
    <location>
        <begin position="21"/>
        <end position="249"/>
    </location>
</feature>
<dbReference type="RefSeq" id="WP_378249696.1">
    <property type="nucleotide sequence ID" value="NZ_JBHSKF010000013.1"/>
</dbReference>
<dbReference type="SMART" id="SM00849">
    <property type="entry name" value="Lactamase_B"/>
    <property type="match status" value="1"/>
</dbReference>
<keyword evidence="8" id="KW-1185">Reference proteome</keyword>
<dbReference type="PANTHER" id="PTHR42978">
    <property type="entry name" value="QUORUM-QUENCHING LACTONASE YTNP-RELATED-RELATED"/>
    <property type="match status" value="1"/>
</dbReference>
<dbReference type="InterPro" id="IPR001279">
    <property type="entry name" value="Metallo-B-lactamas"/>
</dbReference>
<comment type="cofactor">
    <cofactor evidence="1">
        <name>Zn(2+)</name>
        <dbReference type="ChEBI" id="CHEBI:29105"/>
    </cofactor>
</comment>
<accession>A0ABW0ER03</accession>
<keyword evidence="4" id="KW-0378">Hydrolase</keyword>
<comment type="caution">
    <text evidence="7">The sequence shown here is derived from an EMBL/GenBank/DDBJ whole genome shotgun (WGS) entry which is preliminary data.</text>
</comment>
<dbReference type="Pfam" id="PF00753">
    <property type="entry name" value="Lactamase_B"/>
    <property type="match status" value="1"/>
</dbReference>
<evidence type="ECO:0000313" key="8">
    <source>
        <dbReference type="Proteomes" id="UP001596157"/>
    </source>
</evidence>
<name>A0ABW0ER03_9PSEU</name>
<dbReference type="SUPFAM" id="SSF56281">
    <property type="entry name" value="Metallo-hydrolase/oxidoreductase"/>
    <property type="match status" value="1"/>
</dbReference>
<comment type="similarity">
    <text evidence="2">Belongs to the metallo-beta-lactamase superfamily.</text>
</comment>
<evidence type="ECO:0000256" key="3">
    <source>
        <dbReference type="ARBA" id="ARBA00022723"/>
    </source>
</evidence>
<evidence type="ECO:0000313" key="7">
    <source>
        <dbReference type="EMBL" id="MFC5289832.1"/>
    </source>
</evidence>
<evidence type="ECO:0000259" key="6">
    <source>
        <dbReference type="SMART" id="SM00849"/>
    </source>
</evidence>
<dbReference type="EMBL" id="JBHSKF010000013">
    <property type="protein sequence ID" value="MFC5289832.1"/>
    <property type="molecule type" value="Genomic_DNA"/>
</dbReference>
<protein>
    <submittedName>
        <fullName evidence="7">MBL fold metallo-hydrolase</fullName>
    </submittedName>
</protein>
<dbReference type="PANTHER" id="PTHR42978:SF7">
    <property type="entry name" value="METALLO-HYDROLASE RV2300C-RELATED"/>
    <property type="match status" value="1"/>
</dbReference>
<keyword evidence="5" id="KW-0862">Zinc</keyword>
<sequence length="260" mass="28047">MRVHHLNCGTLRPPGVRGGLVCHVLLIETDAGLVLVDSGFGLRDIADPATRVGPIRHLVRPALDPDETAVHQVRALGHAPQDVRHIVLTHFDGDHAGGLADFPDAHVHVTGAEADAARNPSGRLERARYRPSVREHRMTLVPHTPRDSEAWRGFPSATELTEVAAGIVLISLPGHSRGHAAVAVDAGERWVLHVGDAFYGHAQLTGGARGLAAAEALVAHDRRRVRANHTRLRELWTSPEPDLLMVNAHDPALLRAARSA</sequence>
<evidence type="ECO:0000256" key="2">
    <source>
        <dbReference type="ARBA" id="ARBA00007749"/>
    </source>
</evidence>
<dbReference type="CDD" id="cd07742">
    <property type="entry name" value="metallo-hydrolase-like_MBL-fold"/>
    <property type="match status" value="1"/>
</dbReference>
<reference evidence="8" key="1">
    <citation type="journal article" date="2019" name="Int. J. Syst. Evol. Microbiol.">
        <title>The Global Catalogue of Microorganisms (GCM) 10K type strain sequencing project: providing services to taxonomists for standard genome sequencing and annotation.</title>
        <authorList>
            <consortium name="The Broad Institute Genomics Platform"/>
            <consortium name="The Broad Institute Genome Sequencing Center for Infectious Disease"/>
            <person name="Wu L."/>
            <person name="Ma J."/>
        </authorList>
    </citation>
    <scope>NUCLEOTIDE SEQUENCE [LARGE SCALE GENOMIC DNA]</scope>
    <source>
        <strain evidence="8">CCUG 59778</strain>
    </source>
</reference>
<organism evidence="7 8">
    <name type="scientific">Actinokineospora guangxiensis</name>
    <dbReference type="NCBI Taxonomy" id="1490288"/>
    <lineage>
        <taxon>Bacteria</taxon>
        <taxon>Bacillati</taxon>
        <taxon>Actinomycetota</taxon>
        <taxon>Actinomycetes</taxon>
        <taxon>Pseudonocardiales</taxon>
        <taxon>Pseudonocardiaceae</taxon>
        <taxon>Actinokineospora</taxon>
    </lineage>
</organism>
<gene>
    <name evidence="7" type="ORF">ACFPM7_22490</name>
</gene>